<evidence type="ECO:0000313" key="3">
    <source>
        <dbReference type="Proteomes" id="UP000248857"/>
    </source>
</evidence>
<sequence length="432" mass="47495">MIIIDTALKARAEAKNPVRVGMIGSGFMGRGIANQIINSVPGMDLVAVFSRQSESAKRAYLEAGIDAIETVTTVTDLEDAIANHKSAVTEDPFLLCKADNIDVLIEVTGTIEFGTHVVVEAINHGKHIILMNAELDGTIGPILKVHADRAGVVISNCDGDQPGVEMNLYRYVKSIGFTPLLCGNIKGLQDRYRNPTTQKSFAEQWKQAAYMVTSFADGTKISFEQAIVANATGMQVAQRGMLGYDFRGHVDEMTHLYDVEQLKELGGIVDYVVGAQPAAGVFIYATNDDPKHQHYLNYYKRGEGPLYSFYTPYHICHFEVPLSAARAVLFKDPVMAPLGRPRVDVIACAKTDLKAGETLDGIGYYMTYGQCENAEVVQTQNLLPMGLAEGCRLKRDLSKDQVLTYDDVELPADRMCDRLRSEQNAHFSLVKS</sequence>
<dbReference type="InterPro" id="IPR000683">
    <property type="entry name" value="Gfo/Idh/MocA-like_OxRdtase_N"/>
</dbReference>
<dbReference type="CDD" id="cd11616">
    <property type="entry name" value="SAF_DH_OX_like"/>
    <property type="match status" value="1"/>
</dbReference>
<dbReference type="Pfam" id="PF01408">
    <property type="entry name" value="GFO_IDH_MocA"/>
    <property type="match status" value="1"/>
</dbReference>
<gene>
    <name evidence="2" type="ORF">C1752_02753</name>
</gene>
<comment type="caution">
    <text evidence="2">The sequence shown here is derived from an EMBL/GenBank/DDBJ whole genome shotgun (WGS) entry which is preliminary data.</text>
</comment>
<dbReference type="AlphaFoldDB" id="A0A2W1JHD6"/>
<dbReference type="Gene3D" id="3.40.50.720">
    <property type="entry name" value="NAD(P)-binding Rossmann-like Domain"/>
    <property type="match status" value="1"/>
</dbReference>
<evidence type="ECO:0000313" key="2">
    <source>
        <dbReference type="EMBL" id="PZD72969.1"/>
    </source>
</evidence>
<dbReference type="Pfam" id="PF08666">
    <property type="entry name" value="SAF"/>
    <property type="match status" value="1"/>
</dbReference>
<dbReference type="PANTHER" id="PTHR37850">
    <property type="entry name" value="STRU PROTEIN"/>
    <property type="match status" value="1"/>
</dbReference>
<accession>A0A2W1JHD6</accession>
<proteinExistence type="predicted"/>
<dbReference type="InterPro" id="IPR013974">
    <property type="entry name" value="SAF"/>
</dbReference>
<dbReference type="Proteomes" id="UP000248857">
    <property type="component" value="Unassembled WGS sequence"/>
</dbReference>
<dbReference type="RefSeq" id="WP_110986457.1">
    <property type="nucleotide sequence ID" value="NZ_CAWNWM010000007.1"/>
</dbReference>
<dbReference type="GO" id="GO:0000166">
    <property type="term" value="F:nucleotide binding"/>
    <property type="evidence" value="ECO:0007669"/>
    <property type="project" value="InterPro"/>
</dbReference>
<dbReference type="Pfam" id="PF21135">
    <property type="entry name" value="DRL_cat"/>
    <property type="match status" value="1"/>
</dbReference>
<name>A0A2W1JHD6_9CYAN</name>
<dbReference type="SUPFAM" id="SSF51735">
    <property type="entry name" value="NAD(P)-binding Rossmann-fold domains"/>
    <property type="match status" value="1"/>
</dbReference>
<keyword evidence="3" id="KW-1185">Reference proteome</keyword>
<organism evidence="2 3">
    <name type="scientific">Acaryochloris thomasi RCC1774</name>
    <dbReference type="NCBI Taxonomy" id="1764569"/>
    <lineage>
        <taxon>Bacteria</taxon>
        <taxon>Bacillati</taxon>
        <taxon>Cyanobacteriota</taxon>
        <taxon>Cyanophyceae</taxon>
        <taxon>Acaryochloridales</taxon>
        <taxon>Acaryochloridaceae</taxon>
        <taxon>Acaryochloris</taxon>
        <taxon>Acaryochloris thomasi</taxon>
    </lineage>
</organism>
<dbReference type="InterPro" id="IPR048423">
    <property type="entry name" value="DRL_cat"/>
</dbReference>
<protein>
    <recommendedName>
        <fullName evidence="1">SAF domain-containing protein</fullName>
    </recommendedName>
</protein>
<reference evidence="2 3" key="1">
    <citation type="journal article" date="2018" name="Sci. Rep.">
        <title>A novel species of the marine cyanobacterium Acaryochloris with a unique pigment content and lifestyle.</title>
        <authorList>
            <person name="Partensky F."/>
            <person name="Six C."/>
            <person name="Ratin M."/>
            <person name="Garczarek L."/>
            <person name="Vaulot D."/>
            <person name="Probert I."/>
            <person name="Calteau A."/>
            <person name="Gourvil P."/>
            <person name="Marie D."/>
            <person name="Grebert T."/>
            <person name="Bouchier C."/>
            <person name="Le Panse S."/>
            <person name="Gachenot M."/>
            <person name="Rodriguez F."/>
            <person name="Garrido J.L."/>
        </authorList>
    </citation>
    <scope>NUCLEOTIDE SEQUENCE [LARGE SCALE GENOMIC DNA]</scope>
    <source>
        <strain evidence="2 3">RCC1774</strain>
    </source>
</reference>
<dbReference type="InterPro" id="IPR036291">
    <property type="entry name" value="NAD(P)-bd_dom_sf"/>
</dbReference>
<dbReference type="EMBL" id="PQWO01000007">
    <property type="protein sequence ID" value="PZD72969.1"/>
    <property type="molecule type" value="Genomic_DNA"/>
</dbReference>
<dbReference type="SMART" id="SM00858">
    <property type="entry name" value="SAF"/>
    <property type="match status" value="1"/>
</dbReference>
<dbReference type="OrthoDB" id="9777844at2"/>
<dbReference type="PANTHER" id="PTHR37850:SF1">
    <property type="entry name" value="SAF DOMAIN PROTEIN"/>
    <property type="match status" value="1"/>
</dbReference>
<feature type="domain" description="SAF" evidence="1">
    <location>
        <begin position="344"/>
        <end position="409"/>
    </location>
</feature>
<evidence type="ECO:0000259" key="1">
    <source>
        <dbReference type="SMART" id="SM00858"/>
    </source>
</evidence>